<evidence type="ECO:0000256" key="1">
    <source>
        <dbReference type="SAM" id="SignalP"/>
    </source>
</evidence>
<dbReference type="SUPFAM" id="SSF103088">
    <property type="entry name" value="OmpA-like"/>
    <property type="match status" value="1"/>
</dbReference>
<dbReference type="EMBL" id="BMGT01000003">
    <property type="protein sequence ID" value="GGG81259.1"/>
    <property type="molecule type" value="Genomic_DNA"/>
</dbReference>
<dbReference type="InterPro" id="IPR013783">
    <property type="entry name" value="Ig-like_fold"/>
</dbReference>
<reference evidence="2" key="1">
    <citation type="journal article" date="2014" name="Int. J. Syst. Evol. Microbiol.">
        <title>Complete genome sequence of Corynebacterium casei LMG S-19264T (=DSM 44701T), isolated from a smear-ripened cheese.</title>
        <authorList>
            <consortium name="US DOE Joint Genome Institute (JGI-PGF)"/>
            <person name="Walter F."/>
            <person name="Albersmeier A."/>
            <person name="Kalinowski J."/>
            <person name="Ruckert C."/>
        </authorList>
    </citation>
    <scope>NUCLEOTIDE SEQUENCE</scope>
    <source>
        <strain evidence="2">CGMCC 1.12997</strain>
    </source>
</reference>
<evidence type="ECO:0000313" key="2">
    <source>
        <dbReference type="EMBL" id="GGG81259.1"/>
    </source>
</evidence>
<comment type="caution">
    <text evidence="2">The sequence shown here is derived from an EMBL/GenBank/DDBJ whole genome shotgun (WGS) entry which is preliminary data.</text>
</comment>
<name>A0A917M6L6_9BACT</name>
<feature type="chain" id="PRO_5037747728" description="OmpA family protein" evidence="1">
    <location>
        <begin position="29"/>
        <end position="540"/>
    </location>
</feature>
<dbReference type="InterPro" id="IPR035986">
    <property type="entry name" value="PKD_dom_sf"/>
</dbReference>
<dbReference type="Gene3D" id="3.30.1330.60">
    <property type="entry name" value="OmpA-like domain"/>
    <property type="match status" value="1"/>
</dbReference>
<feature type="signal peptide" evidence="1">
    <location>
        <begin position="1"/>
        <end position="28"/>
    </location>
</feature>
<keyword evidence="1" id="KW-0732">Signal</keyword>
<dbReference type="Gene3D" id="2.60.40.10">
    <property type="entry name" value="Immunoglobulins"/>
    <property type="match status" value="2"/>
</dbReference>
<keyword evidence="3" id="KW-1185">Reference proteome</keyword>
<sequence>MVHRPFRSVGRFVLAACAVSLGVATLGAQTPSTTAPMGPNPSRVDVFTGYSYFGAHGQVKPAGINYSSIDLGAIGSGAYYFNKYFGAEANFVAHPDGNNDGLYSASAGPIFRAPMQNFTLFAHGLVGGAKLGGPNSEAPFPYHEPYTWGPTLTAGGGMDYDLPFLNNRFSLRLFEADYRYIHTSFGPYTPPPTGGVMGGRANLSGVDLSTGIVTHFGHVIPPPPVTYSCAVSPAQGYPGDPLTVTGTALNLNPKKTATYSWTADGGTITGTSNVANIDTKNAAPGTYTAKGHVTEGNKPGQMADCSAQYTVEAFQPPTISCSANPSTLNPGDSSTITAEGVSPQNRPLTYSYSATEGSVSGNGNTATLSTAGAAPGTITVTCNVVDDKGQTASSTTSVTIAAPPPPPAPTVSSLCSVNFERDKRRPVRVDNEGKACLDDVSLKLQQSSDAKLALVGNAASTEKHGPKLAAERAVNTKDYLVKEKGIDASRISVYTGTQDGKTVTTTLIPAGATMDSTGITAVDESALAAPVRHHARRHKK</sequence>
<evidence type="ECO:0000313" key="3">
    <source>
        <dbReference type="Proteomes" id="UP000647241"/>
    </source>
</evidence>
<dbReference type="SUPFAM" id="SSF49299">
    <property type="entry name" value="PKD domain"/>
    <property type="match status" value="2"/>
</dbReference>
<organism evidence="2 3">
    <name type="scientific">Edaphobacter dinghuensis</name>
    <dbReference type="NCBI Taxonomy" id="1560005"/>
    <lineage>
        <taxon>Bacteria</taxon>
        <taxon>Pseudomonadati</taxon>
        <taxon>Acidobacteriota</taxon>
        <taxon>Terriglobia</taxon>
        <taxon>Terriglobales</taxon>
        <taxon>Acidobacteriaceae</taxon>
        <taxon>Edaphobacter</taxon>
    </lineage>
</organism>
<accession>A0A917M6L6</accession>
<evidence type="ECO:0008006" key="4">
    <source>
        <dbReference type="Google" id="ProtNLM"/>
    </source>
</evidence>
<dbReference type="InterPro" id="IPR036737">
    <property type="entry name" value="OmpA-like_sf"/>
</dbReference>
<gene>
    <name evidence="2" type="ORF">GCM10011585_25940</name>
</gene>
<dbReference type="RefSeq" id="WP_188554626.1">
    <property type="nucleotide sequence ID" value="NZ_BMGT01000003.1"/>
</dbReference>
<reference evidence="2" key="2">
    <citation type="submission" date="2020-09" db="EMBL/GenBank/DDBJ databases">
        <authorList>
            <person name="Sun Q."/>
            <person name="Zhou Y."/>
        </authorList>
    </citation>
    <scope>NUCLEOTIDE SEQUENCE</scope>
    <source>
        <strain evidence="2">CGMCC 1.12997</strain>
    </source>
</reference>
<protein>
    <recommendedName>
        <fullName evidence="4">OmpA family protein</fullName>
    </recommendedName>
</protein>
<dbReference type="Proteomes" id="UP000647241">
    <property type="component" value="Unassembled WGS sequence"/>
</dbReference>
<dbReference type="AlphaFoldDB" id="A0A917M6L6"/>
<proteinExistence type="predicted"/>